<reference evidence="3" key="1">
    <citation type="submission" date="2014-01" db="EMBL/GenBank/DDBJ databases">
        <title>The genome of the white-rot fungus Pycnoporus cinnabarinus: a basidiomycete model with a versatile arsenal for lignocellulosic biomass breakdown.</title>
        <authorList>
            <person name="Levasseur A."/>
            <person name="Lomascolo A."/>
            <person name="Ruiz-Duenas F.J."/>
            <person name="Uzan E."/>
            <person name="Piumi F."/>
            <person name="Kues U."/>
            <person name="Ram A.F.J."/>
            <person name="Murat C."/>
            <person name="Haon M."/>
            <person name="Benoit I."/>
            <person name="Arfi Y."/>
            <person name="Chevret D."/>
            <person name="Drula E."/>
            <person name="Kwon M.J."/>
            <person name="Gouret P."/>
            <person name="Lesage-Meessen L."/>
            <person name="Lombard V."/>
            <person name="Mariette J."/>
            <person name="Noirot C."/>
            <person name="Park J."/>
            <person name="Patyshakuliyeva A."/>
            <person name="Wieneger R.A.B."/>
            <person name="Wosten H.A.B."/>
            <person name="Martin F."/>
            <person name="Coutinho P.M."/>
            <person name="de Vries R."/>
            <person name="Martinez A.T."/>
            <person name="Klopp C."/>
            <person name="Pontarotti P."/>
            <person name="Henrissat B."/>
            <person name="Record E."/>
        </authorList>
    </citation>
    <scope>NUCLEOTIDE SEQUENCE [LARGE SCALE GENOMIC DNA]</scope>
    <source>
        <strain evidence="3">BRFM137</strain>
    </source>
</reference>
<dbReference type="OMA" id="HVTSENC"/>
<feature type="transmembrane region" description="Helical" evidence="1">
    <location>
        <begin position="137"/>
        <end position="159"/>
    </location>
</feature>
<keyword evidence="1" id="KW-0812">Transmembrane</keyword>
<dbReference type="EMBL" id="CCBP010000370">
    <property type="protein sequence ID" value="CDO76401.1"/>
    <property type="molecule type" value="Genomic_DNA"/>
</dbReference>
<dbReference type="HOGENOM" id="CLU_105524_1_0_1"/>
<feature type="signal peptide" evidence="2">
    <location>
        <begin position="1"/>
        <end position="21"/>
    </location>
</feature>
<dbReference type="Proteomes" id="UP000029665">
    <property type="component" value="Unassembled WGS sequence"/>
</dbReference>
<proteinExistence type="predicted"/>
<comment type="caution">
    <text evidence="3">The sequence shown here is derived from an EMBL/GenBank/DDBJ whole genome shotgun (WGS) entry which is preliminary data.</text>
</comment>
<evidence type="ECO:0000256" key="2">
    <source>
        <dbReference type="SAM" id="SignalP"/>
    </source>
</evidence>
<protein>
    <submittedName>
        <fullName evidence="3">Uncharacterized protein</fullName>
    </submittedName>
</protein>
<feature type="transmembrane region" description="Helical" evidence="1">
    <location>
        <begin position="211"/>
        <end position="228"/>
    </location>
</feature>
<keyword evidence="4" id="KW-1185">Reference proteome</keyword>
<evidence type="ECO:0000313" key="4">
    <source>
        <dbReference type="Proteomes" id="UP000029665"/>
    </source>
</evidence>
<evidence type="ECO:0000256" key="1">
    <source>
        <dbReference type="SAM" id="Phobius"/>
    </source>
</evidence>
<organism evidence="3 4">
    <name type="scientific">Pycnoporus cinnabarinus</name>
    <name type="common">Cinnabar-red polypore</name>
    <name type="synonym">Trametes cinnabarina</name>
    <dbReference type="NCBI Taxonomy" id="5643"/>
    <lineage>
        <taxon>Eukaryota</taxon>
        <taxon>Fungi</taxon>
        <taxon>Dikarya</taxon>
        <taxon>Basidiomycota</taxon>
        <taxon>Agaricomycotina</taxon>
        <taxon>Agaricomycetes</taxon>
        <taxon>Polyporales</taxon>
        <taxon>Polyporaceae</taxon>
        <taxon>Trametes</taxon>
    </lineage>
</organism>
<keyword evidence="1" id="KW-0472">Membrane</keyword>
<gene>
    <name evidence="3" type="ORF">BN946_scf184937.g15</name>
</gene>
<keyword evidence="1" id="KW-1133">Transmembrane helix</keyword>
<name>A0A060SQH0_PYCCI</name>
<dbReference type="OrthoDB" id="3265564at2759"/>
<dbReference type="AlphaFoldDB" id="A0A060SQH0"/>
<keyword evidence="2" id="KW-0732">Signal</keyword>
<sequence>MFFFSTLSVIATVALSAFISAAPLQSRADLPVVGDLSAVTGLTSGLPVMGDVLRRTDAPQGLAAIFTQAQAQLVPFTQQLKFATKQNATAEGLAAPIDEIKTILTNTVGLVQGLIGQPVEVVLATVDGTAKLTIEELAPIVGSVVILVFDALGAVLTLLGGGVIPAVFDLLAGVGAVVGTLLAAVFALLGQVVPDVVAILASTLRTVLHDVVPFILHLNIATVLHLLGL</sequence>
<evidence type="ECO:0000313" key="3">
    <source>
        <dbReference type="EMBL" id="CDO76401.1"/>
    </source>
</evidence>
<feature type="chain" id="PRO_5001592519" evidence="2">
    <location>
        <begin position="22"/>
        <end position="229"/>
    </location>
</feature>
<accession>A0A060SQH0</accession>
<feature type="transmembrane region" description="Helical" evidence="1">
    <location>
        <begin position="166"/>
        <end position="191"/>
    </location>
</feature>